<evidence type="ECO:0000313" key="1">
    <source>
        <dbReference type="EMBL" id="CAB4531792.1"/>
    </source>
</evidence>
<protein>
    <submittedName>
        <fullName evidence="1">Unannotated protein</fullName>
    </submittedName>
</protein>
<reference evidence="1" key="1">
    <citation type="submission" date="2020-05" db="EMBL/GenBank/DDBJ databases">
        <authorList>
            <person name="Chiriac C."/>
            <person name="Salcher M."/>
            <person name="Ghai R."/>
            <person name="Kavagutti S V."/>
        </authorList>
    </citation>
    <scope>NUCLEOTIDE SEQUENCE</scope>
</reference>
<gene>
    <name evidence="1" type="ORF">UFOPK1412_00050</name>
</gene>
<dbReference type="AlphaFoldDB" id="A0A6J6AYD6"/>
<sequence>MSSSTGSRVVPATSSTIERCSPAKALSKEDLPTLGRPINATFR</sequence>
<proteinExistence type="predicted"/>
<accession>A0A6J6AYD6</accession>
<organism evidence="1">
    <name type="scientific">freshwater metagenome</name>
    <dbReference type="NCBI Taxonomy" id="449393"/>
    <lineage>
        <taxon>unclassified sequences</taxon>
        <taxon>metagenomes</taxon>
        <taxon>ecological metagenomes</taxon>
    </lineage>
</organism>
<name>A0A6J6AYD6_9ZZZZ</name>
<dbReference type="EMBL" id="CAEZSI010000004">
    <property type="protein sequence ID" value="CAB4531792.1"/>
    <property type="molecule type" value="Genomic_DNA"/>
</dbReference>